<organism evidence="1 2">
    <name type="scientific">Elysia marginata</name>
    <dbReference type="NCBI Taxonomy" id="1093978"/>
    <lineage>
        <taxon>Eukaryota</taxon>
        <taxon>Metazoa</taxon>
        <taxon>Spiralia</taxon>
        <taxon>Lophotrochozoa</taxon>
        <taxon>Mollusca</taxon>
        <taxon>Gastropoda</taxon>
        <taxon>Heterobranchia</taxon>
        <taxon>Euthyneura</taxon>
        <taxon>Panpulmonata</taxon>
        <taxon>Sacoglossa</taxon>
        <taxon>Placobranchoidea</taxon>
        <taxon>Plakobranchidae</taxon>
        <taxon>Elysia</taxon>
    </lineage>
</organism>
<dbReference type="AlphaFoldDB" id="A0AAV4FGL9"/>
<evidence type="ECO:0008006" key="3">
    <source>
        <dbReference type="Google" id="ProtNLM"/>
    </source>
</evidence>
<name>A0AAV4FGL9_9GAST</name>
<protein>
    <recommendedName>
        <fullName evidence="3">MULE transposase domain-containing protein</fullName>
    </recommendedName>
</protein>
<proteinExistence type="predicted"/>
<keyword evidence="2" id="KW-1185">Reference proteome</keyword>
<sequence>MLKMMMTMRITLLLRTMTTPPLRMRIALLLIPSEMMIIPLKPMLYLIYYLVQNAFPMAVFWKRKRFWKFYSTPLQKIPYLIFREEEKDVYFVVQNENNKVRRAQGMRSQFWDDRGAWLLDCPQEPVLRSDDEKALRLAMACAFPNAPRLTCTRHLKLNFSRALADKVGWPKQERQHLGNMIFGDNGIIAHAADHIDVVDRLQHQAEGMENVSVRNMLQHNSPLLAENVKGLKRPRKTSSTCCKSNLDEQ</sequence>
<reference evidence="1 2" key="1">
    <citation type="journal article" date="2021" name="Elife">
        <title>Chloroplast acquisition without the gene transfer in kleptoplastic sea slugs, Plakobranchus ocellatus.</title>
        <authorList>
            <person name="Maeda T."/>
            <person name="Takahashi S."/>
            <person name="Yoshida T."/>
            <person name="Shimamura S."/>
            <person name="Takaki Y."/>
            <person name="Nagai Y."/>
            <person name="Toyoda A."/>
            <person name="Suzuki Y."/>
            <person name="Arimoto A."/>
            <person name="Ishii H."/>
            <person name="Satoh N."/>
            <person name="Nishiyama T."/>
            <person name="Hasebe M."/>
            <person name="Maruyama T."/>
            <person name="Minagawa J."/>
            <person name="Obokata J."/>
            <person name="Shigenobu S."/>
        </authorList>
    </citation>
    <scope>NUCLEOTIDE SEQUENCE [LARGE SCALE GENOMIC DNA]</scope>
</reference>
<accession>A0AAV4FGL9</accession>
<evidence type="ECO:0000313" key="2">
    <source>
        <dbReference type="Proteomes" id="UP000762676"/>
    </source>
</evidence>
<dbReference type="Proteomes" id="UP000762676">
    <property type="component" value="Unassembled WGS sequence"/>
</dbReference>
<gene>
    <name evidence="1" type="ORF">ElyMa_005699300</name>
</gene>
<evidence type="ECO:0000313" key="1">
    <source>
        <dbReference type="EMBL" id="GFR72184.1"/>
    </source>
</evidence>
<dbReference type="EMBL" id="BMAT01011398">
    <property type="protein sequence ID" value="GFR72184.1"/>
    <property type="molecule type" value="Genomic_DNA"/>
</dbReference>
<comment type="caution">
    <text evidence="1">The sequence shown here is derived from an EMBL/GenBank/DDBJ whole genome shotgun (WGS) entry which is preliminary data.</text>
</comment>